<dbReference type="PANTHER" id="PTHR15157">
    <property type="entry name" value="UV RADIATION RESISTANCE-ASSOCIATED GENE PROTEIN"/>
    <property type="match status" value="1"/>
</dbReference>
<dbReference type="PANTHER" id="PTHR15157:SF5">
    <property type="entry name" value="UV RADIATION RESISTANCE-ASSOCIATED GENE PROTEIN"/>
    <property type="match status" value="1"/>
</dbReference>
<dbReference type="AlphaFoldDB" id="A0A4P9XVZ9"/>
<dbReference type="GO" id="GO:0005768">
    <property type="term" value="C:endosome"/>
    <property type="evidence" value="ECO:0007669"/>
    <property type="project" value="TreeGrafter"/>
</dbReference>
<proteinExistence type="predicted"/>
<dbReference type="GO" id="GO:0000149">
    <property type="term" value="F:SNARE binding"/>
    <property type="evidence" value="ECO:0007669"/>
    <property type="project" value="TreeGrafter"/>
</dbReference>
<dbReference type="Proteomes" id="UP000271241">
    <property type="component" value="Unassembled WGS sequence"/>
</dbReference>
<organism evidence="2 3">
    <name type="scientific">Thamnocephalis sphaerospora</name>
    <dbReference type="NCBI Taxonomy" id="78915"/>
    <lineage>
        <taxon>Eukaryota</taxon>
        <taxon>Fungi</taxon>
        <taxon>Fungi incertae sedis</taxon>
        <taxon>Zoopagomycota</taxon>
        <taxon>Zoopagomycotina</taxon>
        <taxon>Zoopagomycetes</taxon>
        <taxon>Zoopagales</taxon>
        <taxon>Sigmoideomycetaceae</taxon>
        <taxon>Thamnocephalis</taxon>
    </lineage>
</organism>
<keyword evidence="3" id="KW-1185">Reference proteome</keyword>
<gene>
    <name evidence="2" type="ORF">THASP1DRAFT_27756</name>
</gene>
<dbReference type="OrthoDB" id="72772at2759"/>
<keyword evidence="1" id="KW-0175">Coiled coil</keyword>
<sequence>MNTNANHALTSACGLLQLIIRIWRVEPKSTPVALLEWDVDFRAMRYLCKKMSVAQSLFPAGTLLFAARDGYYTAPDIAARVHCEEEPAIKPNVSTVQRKSYDFIKAVGLLEKHREICRVQDQIAKLVETIQEKLAKDGPLMEKTRLKGERQSRTIQLQARLQACSTHVERARHELDALSDRASAKRTAIQTYGQRLRDNVLLYEQLSTELTTTRALLKYTNEDVQRLERRRLSTMRLIYPIEQASTISSIFTICDTRLPNSMFADCKPEVVATALGYTCHLANMIAYYLRVPVKFPMVAMCSRSYVIDPLAIDPSQSTYPLYAKGQDVARYEYGVFLLNKNIEQLLISQGLSVIDIRNTLPNLRWLLDTIKDRQCRADR</sequence>
<evidence type="ECO:0000256" key="1">
    <source>
        <dbReference type="ARBA" id="ARBA00023054"/>
    </source>
</evidence>
<name>A0A4P9XVZ9_9FUNG</name>
<protein>
    <submittedName>
        <fullName evidence="2">UV radiation resistance protein and autophagy-related subunit 14-domain-containing protein</fullName>
    </submittedName>
</protein>
<reference evidence="3" key="1">
    <citation type="journal article" date="2018" name="Nat. Microbiol.">
        <title>Leveraging single-cell genomics to expand the fungal tree of life.</title>
        <authorList>
            <person name="Ahrendt S.R."/>
            <person name="Quandt C.A."/>
            <person name="Ciobanu D."/>
            <person name="Clum A."/>
            <person name="Salamov A."/>
            <person name="Andreopoulos B."/>
            <person name="Cheng J.F."/>
            <person name="Woyke T."/>
            <person name="Pelin A."/>
            <person name="Henrissat B."/>
            <person name="Reynolds N.K."/>
            <person name="Benny G.L."/>
            <person name="Smith M.E."/>
            <person name="James T.Y."/>
            <person name="Grigoriev I.V."/>
        </authorList>
    </citation>
    <scope>NUCLEOTIDE SEQUENCE [LARGE SCALE GENOMIC DNA]</scope>
    <source>
        <strain evidence="3">RSA 1356</strain>
    </source>
</reference>
<evidence type="ECO:0000313" key="2">
    <source>
        <dbReference type="EMBL" id="RKP10474.1"/>
    </source>
</evidence>
<evidence type="ECO:0000313" key="3">
    <source>
        <dbReference type="Proteomes" id="UP000271241"/>
    </source>
</evidence>
<accession>A0A4P9XVZ9</accession>
<dbReference type="GO" id="GO:0000323">
    <property type="term" value="C:lytic vacuole"/>
    <property type="evidence" value="ECO:0007669"/>
    <property type="project" value="TreeGrafter"/>
</dbReference>
<dbReference type="EMBL" id="KZ992451">
    <property type="protein sequence ID" value="RKP10474.1"/>
    <property type="molecule type" value="Genomic_DNA"/>
</dbReference>
<dbReference type="GO" id="GO:0035493">
    <property type="term" value="P:SNARE complex assembly"/>
    <property type="evidence" value="ECO:0007669"/>
    <property type="project" value="TreeGrafter"/>
</dbReference>
<dbReference type="STRING" id="78915.A0A4P9XVZ9"/>